<dbReference type="PANTHER" id="PTHR47843">
    <property type="entry name" value="BTB DOMAIN-CONTAINING PROTEIN-RELATED"/>
    <property type="match status" value="1"/>
</dbReference>
<feature type="non-terminal residue" evidence="3">
    <location>
        <position position="357"/>
    </location>
</feature>
<dbReference type="EMBL" id="CAJPDS010000110">
    <property type="protein sequence ID" value="CAF9938243.1"/>
    <property type="molecule type" value="Genomic_DNA"/>
</dbReference>
<accession>A0A8H3IYC3</accession>
<evidence type="ECO:0000256" key="1">
    <source>
        <dbReference type="SAM" id="MobiDB-lite"/>
    </source>
</evidence>
<sequence>MKGNLLAAVFAALFTTSTYAHPRVSDGIQFKVSIDVAEVTEDPTTYAVLFFEGAKLCPSGDFYTLKKPVNCSEFIIDEPEIEVKSVTLHGFANCTVYTDSDKAYDLVNFGLSSVIDTVDPYAIFEANTGTIDLPEENPETVARVLQYLYKFDYEDSPVAENTADPNADTKETLSEDQSNTSPVPTSTAEDEDMFDLPDRNLDPADESTQNPNTERLKENHLALLTNIQIYAMADKYDIPALMNLSLKKFKDRILSWPQYDYAGIVSTVLESTHSTDNGLRPVISNICDEHMDHFLGLDNSGGEIKDEWKNVFTKDSDFLYALLRQVTIGRRDTRQTMVAVVEQLNTEINDMKQEAQD</sequence>
<evidence type="ECO:0000313" key="3">
    <source>
        <dbReference type="EMBL" id="CAF9938243.1"/>
    </source>
</evidence>
<protein>
    <submittedName>
        <fullName evidence="3">Uncharacterized protein</fullName>
    </submittedName>
</protein>
<dbReference type="OrthoDB" id="6359816at2759"/>
<feature type="region of interest" description="Disordered" evidence="1">
    <location>
        <begin position="157"/>
        <end position="212"/>
    </location>
</feature>
<name>A0A8H3IYC3_9LECA</name>
<comment type="caution">
    <text evidence="3">The sequence shown here is derived from an EMBL/GenBank/DDBJ whole genome shotgun (WGS) entry which is preliminary data.</text>
</comment>
<gene>
    <name evidence="3" type="ORF">HETSPECPRED_001008</name>
</gene>
<proteinExistence type="predicted"/>
<dbReference type="Proteomes" id="UP000664521">
    <property type="component" value="Unassembled WGS sequence"/>
</dbReference>
<feature type="chain" id="PRO_5034164460" evidence="2">
    <location>
        <begin position="21"/>
        <end position="357"/>
    </location>
</feature>
<feature type="signal peptide" evidence="2">
    <location>
        <begin position="1"/>
        <end position="20"/>
    </location>
</feature>
<dbReference type="AlphaFoldDB" id="A0A8H3IYC3"/>
<dbReference type="InterPro" id="IPR011333">
    <property type="entry name" value="SKP1/BTB/POZ_sf"/>
</dbReference>
<organism evidence="3 4">
    <name type="scientific">Heterodermia speciosa</name>
    <dbReference type="NCBI Taxonomy" id="116794"/>
    <lineage>
        <taxon>Eukaryota</taxon>
        <taxon>Fungi</taxon>
        <taxon>Dikarya</taxon>
        <taxon>Ascomycota</taxon>
        <taxon>Pezizomycotina</taxon>
        <taxon>Lecanoromycetes</taxon>
        <taxon>OSLEUM clade</taxon>
        <taxon>Lecanoromycetidae</taxon>
        <taxon>Caliciales</taxon>
        <taxon>Physciaceae</taxon>
        <taxon>Heterodermia</taxon>
    </lineage>
</organism>
<dbReference type="Gene3D" id="3.30.710.10">
    <property type="entry name" value="Potassium Channel Kv1.1, Chain A"/>
    <property type="match status" value="1"/>
</dbReference>
<evidence type="ECO:0000256" key="2">
    <source>
        <dbReference type="SAM" id="SignalP"/>
    </source>
</evidence>
<dbReference type="PANTHER" id="PTHR47843:SF5">
    <property type="entry name" value="BTB_POZ DOMAIN PROTEIN"/>
    <property type="match status" value="1"/>
</dbReference>
<evidence type="ECO:0000313" key="4">
    <source>
        <dbReference type="Proteomes" id="UP000664521"/>
    </source>
</evidence>
<keyword evidence="4" id="KW-1185">Reference proteome</keyword>
<reference evidence="3" key="1">
    <citation type="submission" date="2021-03" db="EMBL/GenBank/DDBJ databases">
        <authorList>
            <person name="Tagirdzhanova G."/>
        </authorList>
    </citation>
    <scope>NUCLEOTIDE SEQUENCE</scope>
</reference>
<feature type="compositionally biased region" description="Polar residues" evidence="1">
    <location>
        <begin position="175"/>
        <end position="187"/>
    </location>
</feature>
<keyword evidence="2" id="KW-0732">Signal</keyword>